<name>A0ABP3FF94_9BACI</name>
<feature type="compositionally biased region" description="Polar residues" evidence="1">
    <location>
        <begin position="27"/>
        <end position="36"/>
    </location>
</feature>
<dbReference type="EMBL" id="BAAADJ010000004">
    <property type="protein sequence ID" value="GAA0316581.1"/>
    <property type="molecule type" value="Genomic_DNA"/>
</dbReference>
<keyword evidence="2" id="KW-0472">Membrane</keyword>
<keyword evidence="4" id="KW-1185">Reference proteome</keyword>
<evidence type="ECO:0000256" key="1">
    <source>
        <dbReference type="SAM" id="MobiDB-lite"/>
    </source>
</evidence>
<feature type="transmembrane region" description="Helical" evidence="2">
    <location>
        <begin position="185"/>
        <end position="207"/>
    </location>
</feature>
<feature type="region of interest" description="Disordered" evidence="1">
    <location>
        <begin position="27"/>
        <end position="60"/>
    </location>
</feature>
<feature type="transmembrane region" description="Helical" evidence="2">
    <location>
        <begin position="247"/>
        <end position="266"/>
    </location>
</feature>
<organism evidence="3 4">
    <name type="scientific">Bacillus carboniphilus</name>
    <dbReference type="NCBI Taxonomy" id="86663"/>
    <lineage>
        <taxon>Bacteria</taxon>
        <taxon>Bacillati</taxon>
        <taxon>Bacillota</taxon>
        <taxon>Bacilli</taxon>
        <taxon>Bacillales</taxon>
        <taxon>Bacillaceae</taxon>
        <taxon>Bacillus</taxon>
    </lineage>
</organism>
<keyword evidence="2" id="KW-0812">Transmembrane</keyword>
<proteinExistence type="predicted"/>
<accession>A0ABP3FF94</accession>
<reference evidence="4" key="1">
    <citation type="journal article" date="2019" name="Int. J. Syst. Evol. Microbiol.">
        <title>The Global Catalogue of Microorganisms (GCM) 10K type strain sequencing project: providing services to taxonomists for standard genome sequencing and annotation.</title>
        <authorList>
            <consortium name="The Broad Institute Genomics Platform"/>
            <consortium name="The Broad Institute Genome Sequencing Center for Infectious Disease"/>
            <person name="Wu L."/>
            <person name="Ma J."/>
        </authorList>
    </citation>
    <scope>NUCLEOTIDE SEQUENCE [LARGE SCALE GENOMIC DNA]</scope>
    <source>
        <strain evidence="4">JCM 9731</strain>
    </source>
</reference>
<evidence type="ECO:0000313" key="4">
    <source>
        <dbReference type="Proteomes" id="UP001500782"/>
    </source>
</evidence>
<gene>
    <name evidence="3" type="ORF">GCM10008967_03970</name>
</gene>
<feature type="transmembrane region" description="Helical" evidence="2">
    <location>
        <begin position="155"/>
        <end position="173"/>
    </location>
</feature>
<keyword evidence="2" id="KW-1133">Transmembrane helix</keyword>
<protein>
    <recommendedName>
        <fullName evidence="5">Zinc ribbon domain-containing protein</fullName>
    </recommendedName>
</protein>
<dbReference type="Proteomes" id="UP001500782">
    <property type="component" value="Unassembled WGS sequence"/>
</dbReference>
<evidence type="ECO:0000256" key="2">
    <source>
        <dbReference type="SAM" id="Phobius"/>
    </source>
</evidence>
<feature type="transmembrane region" description="Helical" evidence="2">
    <location>
        <begin position="100"/>
        <end position="122"/>
    </location>
</feature>
<feature type="transmembrane region" description="Helical" evidence="2">
    <location>
        <begin position="213"/>
        <end position="235"/>
    </location>
</feature>
<comment type="caution">
    <text evidence="3">The sequence shown here is derived from an EMBL/GenBank/DDBJ whole genome shotgun (WGS) entry which is preliminary data.</text>
</comment>
<evidence type="ECO:0008006" key="5">
    <source>
        <dbReference type="Google" id="ProtNLM"/>
    </source>
</evidence>
<dbReference type="RefSeq" id="WP_343795873.1">
    <property type="nucleotide sequence ID" value="NZ_BAAADJ010000004.1"/>
</dbReference>
<sequence>MQCPNCQHENEGGKFCVKCGTPLQQAADQANPTTSQEVETPNVPPTTPSPESVRVQSQSSENANQYIEGAKKISKSYFNHFLDVMKKPHAVSTQVGADQFINGIITIVLYSLIIPFIIYFALKGVIADLNNFGAGLFGQSMGMEIPFGDTVVKPFFAYLVFTLLVAVFTFVALKLAKIEADIKEVIARFASFLIPFVGILAVALILSLIKVELFLVVLLLGFVGAIFLVPALVVTSYKKQNSQGLDITWGIIAAYVLTFIAIRIMGEMLFDSLVSAFTSMFGGLL</sequence>
<evidence type="ECO:0000313" key="3">
    <source>
        <dbReference type="EMBL" id="GAA0316581.1"/>
    </source>
</evidence>